<dbReference type="AlphaFoldDB" id="L9KXI4"/>
<proteinExistence type="predicted"/>
<dbReference type="InParanoid" id="L9KXI4"/>
<keyword evidence="3" id="KW-1185">Reference proteome</keyword>
<reference evidence="3" key="1">
    <citation type="submission" date="2012-07" db="EMBL/GenBank/DDBJ databases">
        <title>Genome of the Chinese tree shrew, a rising model animal genetically related to primates.</title>
        <authorList>
            <person name="Zhang G."/>
            <person name="Fan Y."/>
            <person name="Yao Y."/>
            <person name="Huang Z."/>
        </authorList>
    </citation>
    <scope>NUCLEOTIDE SEQUENCE [LARGE SCALE GENOMIC DNA]</scope>
</reference>
<feature type="compositionally biased region" description="Low complexity" evidence="1">
    <location>
        <begin position="77"/>
        <end position="94"/>
    </location>
</feature>
<evidence type="ECO:0000313" key="3">
    <source>
        <dbReference type="Proteomes" id="UP000011518"/>
    </source>
</evidence>
<name>L9KXI4_TUPCH</name>
<protein>
    <submittedName>
        <fullName evidence="2">Uncharacterized protein</fullName>
    </submittedName>
</protein>
<evidence type="ECO:0000313" key="2">
    <source>
        <dbReference type="EMBL" id="ELW67491.1"/>
    </source>
</evidence>
<dbReference type="Proteomes" id="UP000011518">
    <property type="component" value="Unassembled WGS sequence"/>
</dbReference>
<evidence type="ECO:0000256" key="1">
    <source>
        <dbReference type="SAM" id="MobiDB-lite"/>
    </source>
</evidence>
<feature type="compositionally biased region" description="Polar residues" evidence="1">
    <location>
        <begin position="111"/>
        <end position="120"/>
    </location>
</feature>
<accession>L9KXI4</accession>
<organism evidence="2 3">
    <name type="scientific">Tupaia chinensis</name>
    <name type="common">Chinese tree shrew</name>
    <name type="synonym">Tupaia belangeri chinensis</name>
    <dbReference type="NCBI Taxonomy" id="246437"/>
    <lineage>
        <taxon>Eukaryota</taxon>
        <taxon>Metazoa</taxon>
        <taxon>Chordata</taxon>
        <taxon>Craniata</taxon>
        <taxon>Vertebrata</taxon>
        <taxon>Euteleostomi</taxon>
        <taxon>Mammalia</taxon>
        <taxon>Eutheria</taxon>
        <taxon>Euarchontoglires</taxon>
        <taxon>Scandentia</taxon>
        <taxon>Tupaiidae</taxon>
        <taxon>Tupaia</taxon>
    </lineage>
</organism>
<gene>
    <name evidence="2" type="ORF">TREES_T100002827</name>
</gene>
<feature type="region of interest" description="Disordered" evidence="1">
    <location>
        <begin position="77"/>
        <end position="120"/>
    </location>
</feature>
<sequence length="197" mass="20525">MASPPINCTAWAVGCSASCWSALGSGYRLKGHSKGCVADIYSLWASGFLTTHTFMQDLAQMFGSLLTVTRANLSSQPATQSQSSATNSAPSDSSKAPATATAVSSRPPAVRTTTASQGLQNLRQDSEATISCQISLEPYASPPTCACPCLSTLTDIKKPDSDGGERADRSGACLTLGKTAHPDLLELHELATDNDPR</sequence>
<reference evidence="3" key="2">
    <citation type="journal article" date="2013" name="Nat. Commun.">
        <title>Genome of the Chinese tree shrew.</title>
        <authorList>
            <person name="Fan Y."/>
            <person name="Huang Z.Y."/>
            <person name="Cao C.C."/>
            <person name="Chen C.S."/>
            <person name="Chen Y.X."/>
            <person name="Fan D.D."/>
            <person name="He J."/>
            <person name="Hou H.L."/>
            <person name="Hu L."/>
            <person name="Hu X.T."/>
            <person name="Jiang X.T."/>
            <person name="Lai R."/>
            <person name="Lang Y.S."/>
            <person name="Liang B."/>
            <person name="Liao S.G."/>
            <person name="Mu D."/>
            <person name="Ma Y.Y."/>
            <person name="Niu Y.Y."/>
            <person name="Sun X.Q."/>
            <person name="Xia J.Q."/>
            <person name="Xiao J."/>
            <person name="Xiong Z.Q."/>
            <person name="Xu L."/>
            <person name="Yang L."/>
            <person name="Zhang Y."/>
            <person name="Zhao W."/>
            <person name="Zhao X.D."/>
            <person name="Zheng Y.T."/>
            <person name="Zhou J.M."/>
            <person name="Zhu Y.B."/>
            <person name="Zhang G.J."/>
            <person name="Wang J."/>
            <person name="Yao Y.G."/>
        </authorList>
    </citation>
    <scope>NUCLEOTIDE SEQUENCE [LARGE SCALE GENOMIC DNA]</scope>
</reference>
<dbReference type="EMBL" id="KB320609">
    <property type="protein sequence ID" value="ELW67491.1"/>
    <property type="molecule type" value="Genomic_DNA"/>
</dbReference>